<dbReference type="KEGG" id="mars:A8C75_14365"/>
<dbReference type="SUPFAM" id="SSF46894">
    <property type="entry name" value="C-terminal effector domain of the bipartite response regulators"/>
    <property type="match status" value="1"/>
</dbReference>
<dbReference type="STRING" id="1821621.A8C75_14365"/>
<keyword evidence="3" id="KW-0804">Transcription</keyword>
<dbReference type="PROSITE" id="PS00622">
    <property type="entry name" value="HTH_LUXR_1"/>
    <property type="match status" value="1"/>
</dbReference>
<evidence type="ECO:0000313" key="5">
    <source>
        <dbReference type="EMBL" id="ANG65285.1"/>
    </source>
</evidence>
<evidence type="ECO:0000256" key="2">
    <source>
        <dbReference type="ARBA" id="ARBA00023125"/>
    </source>
</evidence>
<dbReference type="InterPro" id="IPR036388">
    <property type="entry name" value="WH-like_DNA-bd_sf"/>
</dbReference>
<reference evidence="6" key="1">
    <citation type="submission" date="2016-05" db="EMBL/GenBank/DDBJ databases">
        <authorList>
            <person name="Baek K."/>
            <person name="Yang S.-J."/>
        </authorList>
    </citation>
    <scope>NUCLEOTIDE SEQUENCE [LARGE SCALE GENOMIC DNA]</scope>
    <source>
        <strain evidence="6">ST58-10</strain>
    </source>
</reference>
<protein>
    <submittedName>
        <fullName evidence="5">Helix-turn-helix transcriptional regulator</fullName>
    </submittedName>
</protein>
<name>A0A1A9F502_9GAMM</name>
<keyword evidence="6" id="KW-1185">Reference proteome</keyword>
<reference evidence="5 6" key="2">
    <citation type="journal article" date="2018" name="Int. J. Syst. Evol. Microbiol.">
        <title>Marinobacterium aestuarii sp. nov., a benzene-degrading marine bacterium isolated from estuary sediment.</title>
        <authorList>
            <person name="Bae S.S."/>
            <person name="Jung J."/>
            <person name="Chung D."/>
            <person name="Baek K."/>
        </authorList>
    </citation>
    <scope>NUCLEOTIDE SEQUENCE [LARGE SCALE GENOMIC DNA]</scope>
    <source>
        <strain evidence="5 6">ST58-10</strain>
    </source>
</reference>
<dbReference type="OrthoDB" id="343383at2"/>
<dbReference type="GO" id="GO:0003677">
    <property type="term" value="F:DNA binding"/>
    <property type="evidence" value="ECO:0007669"/>
    <property type="project" value="UniProtKB-KW"/>
</dbReference>
<dbReference type="Pfam" id="PF00196">
    <property type="entry name" value="GerE"/>
    <property type="match status" value="1"/>
</dbReference>
<dbReference type="PANTHER" id="PTHR44688">
    <property type="entry name" value="DNA-BINDING TRANSCRIPTIONAL ACTIVATOR DEVR_DOSR"/>
    <property type="match status" value="1"/>
</dbReference>
<evidence type="ECO:0000313" key="6">
    <source>
        <dbReference type="Proteomes" id="UP000078070"/>
    </source>
</evidence>
<dbReference type="PRINTS" id="PR00038">
    <property type="entry name" value="HTHLUXR"/>
</dbReference>
<dbReference type="RefSeq" id="WP_067387344.1">
    <property type="nucleotide sequence ID" value="NZ_CP015839.1"/>
</dbReference>
<dbReference type="Gene3D" id="1.10.10.10">
    <property type="entry name" value="Winged helix-like DNA-binding domain superfamily/Winged helix DNA-binding domain"/>
    <property type="match status" value="1"/>
</dbReference>
<dbReference type="InterPro" id="IPR016032">
    <property type="entry name" value="Sig_transdc_resp-reg_C-effctor"/>
</dbReference>
<dbReference type="SMART" id="SM00421">
    <property type="entry name" value="HTH_LUXR"/>
    <property type="match status" value="1"/>
</dbReference>
<dbReference type="AlphaFoldDB" id="A0A1A9F502"/>
<dbReference type="Proteomes" id="UP000078070">
    <property type="component" value="Chromosome"/>
</dbReference>
<dbReference type="CDD" id="cd06170">
    <property type="entry name" value="LuxR_C_like"/>
    <property type="match status" value="1"/>
</dbReference>
<evidence type="ECO:0000256" key="3">
    <source>
        <dbReference type="ARBA" id="ARBA00023163"/>
    </source>
</evidence>
<gene>
    <name evidence="5" type="ORF">A8C75_14365</name>
</gene>
<evidence type="ECO:0000256" key="1">
    <source>
        <dbReference type="ARBA" id="ARBA00023015"/>
    </source>
</evidence>
<dbReference type="PROSITE" id="PS50043">
    <property type="entry name" value="HTH_LUXR_2"/>
    <property type="match status" value="1"/>
</dbReference>
<keyword evidence="2" id="KW-0238">DNA-binding</keyword>
<organism evidence="5 6">
    <name type="scientific">Marinobacterium aestuarii</name>
    <dbReference type="NCBI Taxonomy" id="1821621"/>
    <lineage>
        <taxon>Bacteria</taxon>
        <taxon>Pseudomonadati</taxon>
        <taxon>Pseudomonadota</taxon>
        <taxon>Gammaproteobacteria</taxon>
        <taxon>Oceanospirillales</taxon>
        <taxon>Oceanospirillaceae</taxon>
        <taxon>Marinobacterium</taxon>
    </lineage>
</organism>
<accession>A0A1A9F502</accession>
<evidence type="ECO:0000259" key="4">
    <source>
        <dbReference type="PROSITE" id="PS50043"/>
    </source>
</evidence>
<dbReference type="EMBL" id="CP015839">
    <property type="protein sequence ID" value="ANG65285.1"/>
    <property type="molecule type" value="Genomic_DNA"/>
</dbReference>
<dbReference type="PANTHER" id="PTHR44688:SF16">
    <property type="entry name" value="DNA-BINDING TRANSCRIPTIONAL ACTIVATOR DEVR_DOSR"/>
    <property type="match status" value="1"/>
</dbReference>
<proteinExistence type="predicted"/>
<dbReference type="InterPro" id="IPR000792">
    <property type="entry name" value="Tscrpt_reg_LuxR_C"/>
</dbReference>
<feature type="domain" description="HTH luxR-type" evidence="4">
    <location>
        <begin position="198"/>
        <end position="263"/>
    </location>
</feature>
<dbReference type="GO" id="GO:0006355">
    <property type="term" value="P:regulation of DNA-templated transcription"/>
    <property type="evidence" value="ECO:0007669"/>
    <property type="project" value="InterPro"/>
</dbReference>
<sequence length="269" mass="30316">MNKIGLGVPPSQSWHKDLARLIDHIRMRNFPEVLNDCLQSLVSFDTLLIATYKHTFKPIVVLSNHPQRMGPALHRYVDQLYLLDPLFNAMQQGLAGGVYRLQEIAPDCFESSDYYRNCYHEFDLVDEIILVIPLENDVSFTLSLGRKSSLGSITRAERNTLSQIFPVISALVHQFWLAQSSDYVHNEESRDAMEYALSTFGSGVLTRREQEITGLILKGHSSKAIAELLEISAGTVKVHRKNIHARLNTGTQSELFSMFLGHLSSLASN</sequence>
<keyword evidence="1" id="KW-0805">Transcription regulation</keyword>